<feature type="non-terminal residue" evidence="2">
    <location>
        <position position="1"/>
    </location>
</feature>
<feature type="domain" description="Dipeptidylpeptidase IV N-terminal" evidence="1">
    <location>
        <begin position="1"/>
        <end position="176"/>
    </location>
</feature>
<name>A0A5J4P5A0_9ZZZZ</name>
<dbReference type="GO" id="GO:0004177">
    <property type="term" value="F:aminopeptidase activity"/>
    <property type="evidence" value="ECO:0007669"/>
    <property type="project" value="UniProtKB-KW"/>
</dbReference>
<feature type="non-terminal residue" evidence="2">
    <location>
        <position position="177"/>
    </location>
</feature>
<comment type="caution">
    <text evidence="2">The sequence shown here is derived from an EMBL/GenBank/DDBJ whole genome shotgun (WGS) entry which is preliminary data.</text>
</comment>
<dbReference type="EC" id="3.4.14.5" evidence="2"/>
<dbReference type="InterPro" id="IPR050278">
    <property type="entry name" value="Serine_Prot_S9B/DPPIV"/>
</dbReference>
<proteinExistence type="predicted"/>
<dbReference type="PANTHER" id="PTHR11731:SF193">
    <property type="entry name" value="DIPEPTIDYL PEPTIDASE 9"/>
    <property type="match status" value="1"/>
</dbReference>
<dbReference type="InterPro" id="IPR002469">
    <property type="entry name" value="Peptidase_S9B_N"/>
</dbReference>
<keyword evidence="2" id="KW-0378">Hydrolase</keyword>
<accession>A0A5J4P5A0</accession>
<dbReference type="EMBL" id="SNRY01011447">
    <property type="protein sequence ID" value="KAA6304525.1"/>
    <property type="molecule type" value="Genomic_DNA"/>
</dbReference>
<dbReference type="Pfam" id="PF00930">
    <property type="entry name" value="DPPIV_N"/>
    <property type="match status" value="1"/>
</dbReference>
<gene>
    <name evidence="2" type="ORF">EZS27_043827</name>
</gene>
<dbReference type="PANTHER" id="PTHR11731">
    <property type="entry name" value="PROTEASE FAMILY S9B,C DIPEPTIDYL-PEPTIDASE IV-RELATED"/>
    <property type="match status" value="1"/>
</dbReference>
<dbReference type="SUPFAM" id="SSF82171">
    <property type="entry name" value="DPP6 N-terminal domain-like"/>
    <property type="match status" value="1"/>
</dbReference>
<sequence>YKYPKAGEHSSKVSIHTFDIKTSVIRQMDLPLEAGGYIPRIRFTQDADKLAIMTLNREQNRFDLYYANPRSTICKLILREENPYYIEDNIFDNIKFYPENFSLLSERDGYAHLYWYTIGGNLVKQVTAGNFEVKIFWGWDAESGTFYYESNEESPLCRAVYKIDKKGKKTKLSQNQG</sequence>
<dbReference type="Gene3D" id="2.140.10.30">
    <property type="entry name" value="Dipeptidylpeptidase IV, N-terminal domain"/>
    <property type="match status" value="1"/>
</dbReference>
<keyword evidence="2" id="KW-0031">Aminopeptidase</keyword>
<keyword evidence="2" id="KW-0645">Protease</keyword>
<dbReference type="GO" id="GO:0008239">
    <property type="term" value="F:dipeptidyl-peptidase activity"/>
    <property type="evidence" value="ECO:0007669"/>
    <property type="project" value="UniProtKB-EC"/>
</dbReference>
<reference evidence="2" key="1">
    <citation type="submission" date="2019-03" db="EMBL/GenBank/DDBJ databases">
        <title>Single cell metagenomics reveals metabolic interactions within the superorganism composed of flagellate Streblomastix strix and complex community of Bacteroidetes bacteria on its surface.</title>
        <authorList>
            <person name="Treitli S.C."/>
            <person name="Kolisko M."/>
            <person name="Husnik F."/>
            <person name="Keeling P."/>
            <person name="Hampl V."/>
        </authorList>
    </citation>
    <scope>NUCLEOTIDE SEQUENCE</scope>
    <source>
        <strain evidence="2">STM</strain>
    </source>
</reference>
<organism evidence="2">
    <name type="scientific">termite gut metagenome</name>
    <dbReference type="NCBI Taxonomy" id="433724"/>
    <lineage>
        <taxon>unclassified sequences</taxon>
        <taxon>metagenomes</taxon>
        <taxon>organismal metagenomes</taxon>
    </lineage>
</organism>
<dbReference type="GO" id="GO:0006508">
    <property type="term" value="P:proteolysis"/>
    <property type="evidence" value="ECO:0007669"/>
    <property type="project" value="InterPro"/>
</dbReference>
<evidence type="ECO:0000313" key="2">
    <source>
        <dbReference type="EMBL" id="KAA6304525.1"/>
    </source>
</evidence>
<dbReference type="AlphaFoldDB" id="A0A5J4P5A0"/>
<evidence type="ECO:0000259" key="1">
    <source>
        <dbReference type="Pfam" id="PF00930"/>
    </source>
</evidence>
<protein>
    <submittedName>
        <fullName evidence="2">Dipeptidyl aminopeptidase 4</fullName>
        <ecNumber evidence="2">3.4.14.5</ecNumber>
    </submittedName>
</protein>